<evidence type="ECO:0000313" key="2">
    <source>
        <dbReference type="Proteomes" id="UP000831327"/>
    </source>
</evidence>
<keyword evidence="2" id="KW-1185">Reference proteome</keyword>
<evidence type="ECO:0000313" key="1">
    <source>
        <dbReference type="EMBL" id="BDG70678.1"/>
    </source>
</evidence>
<dbReference type="Proteomes" id="UP000831327">
    <property type="component" value="Chromosome"/>
</dbReference>
<sequence length="49" mass="5017">MPATHRIVPDGEDLFALARIDDRRVAYDAALLAQANGPGAVETPGGGVA</sequence>
<name>A0ABM7XYW7_9PROT</name>
<reference evidence="1 2" key="1">
    <citation type="journal article" date="2016" name="Microbes Environ.">
        <title>Phylogenetically diverse aerobic anoxygenic phototrophic bacteria isolated from epilithic biofilms in Tama river, Japan.</title>
        <authorList>
            <person name="Hirose S."/>
            <person name="Matsuura K."/>
            <person name="Haruta S."/>
        </authorList>
    </citation>
    <scope>NUCLEOTIDE SEQUENCE [LARGE SCALE GENOMIC DNA]</scope>
    <source>
        <strain evidence="1 2">S08</strain>
    </source>
</reference>
<organism evidence="1 2">
    <name type="scientific">Roseomonas fluvialis</name>
    <dbReference type="NCBI Taxonomy" id="1750527"/>
    <lineage>
        <taxon>Bacteria</taxon>
        <taxon>Pseudomonadati</taxon>
        <taxon>Pseudomonadota</taxon>
        <taxon>Alphaproteobacteria</taxon>
        <taxon>Acetobacterales</taxon>
        <taxon>Roseomonadaceae</taxon>
        <taxon>Roseomonas</taxon>
    </lineage>
</organism>
<dbReference type="RefSeq" id="WP_244457994.1">
    <property type="nucleotide sequence ID" value="NZ_AP025637.1"/>
</dbReference>
<gene>
    <name evidence="1" type="ORF">Rmf_06070</name>
</gene>
<accession>A0ABM7XYW7</accession>
<proteinExistence type="predicted"/>
<protein>
    <recommendedName>
        <fullName evidence="3">GNAT family N-acetyltransferase</fullName>
    </recommendedName>
</protein>
<dbReference type="EMBL" id="AP025637">
    <property type="protein sequence ID" value="BDG70678.1"/>
    <property type="molecule type" value="Genomic_DNA"/>
</dbReference>
<evidence type="ECO:0008006" key="3">
    <source>
        <dbReference type="Google" id="ProtNLM"/>
    </source>
</evidence>